<proteinExistence type="predicted"/>
<dbReference type="RefSeq" id="WP_130418397.1">
    <property type="nucleotide sequence ID" value="NZ_SHKW01000001.1"/>
</dbReference>
<dbReference type="AlphaFoldDB" id="A0A4Q7YRI2"/>
<keyword evidence="4" id="KW-1185">Reference proteome</keyword>
<keyword evidence="2" id="KW-0812">Transmembrane</keyword>
<sequence>MTRMRNYILLAALGILVATAQLVATRWGLAGDLAGGFLSGVLLLAGTRVLMLEIEKTYLLPIVAAVASLSGLAFAMAGSDVATPHIAWVAPLLAALPTGMTALVTGMRGRKCQLCRTPLRRFLSFCCPRCHMVACENCWQFERDRCRLCEANQIPLFPIDISWWQQCFGTQVHGGRCTLCLRAADGRVAQWACAGCGYGQCRSCWDDNNGQCSRCGWIIPDLPPEVSTHAVAGAHPQTISRSIAQEDSPHRNADRKEVRNG</sequence>
<organism evidence="3 4">
    <name type="scientific">Edaphobacter modestus</name>
    <dbReference type="NCBI Taxonomy" id="388466"/>
    <lineage>
        <taxon>Bacteria</taxon>
        <taxon>Pseudomonadati</taxon>
        <taxon>Acidobacteriota</taxon>
        <taxon>Terriglobia</taxon>
        <taxon>Terriglobales</taxon>
        <taxon>Acidobacteriaceae</taxon>
        <taxon>Edaphobacter</taxon>
    </lineage>
</organism>
<feature type="transmembrane region" description="Helical" evidence="2">
    <location>
        <begin position="34"/>
        <end position="51"/>
    </location>
</feature>
<gene>
    <name evidence="3" type="ORF">BDD14_1763</name>
</gene>
<evidence type="ECO:0000313" key="3">
    <source>
        <dbReference type="EMBL" id="RZU40317.1"/>
    </source>
</evidence>
<keyword evidence="2" id="KW-1133">Transmembrane helix</keyword>
<feature type="compositionally biased region" description="Basic and acidic residues" evidence="1">
    <location>
        <begin position="247"/>
        <end position="261"/>
    </location>
</feature>
<accession>A0A4Q7YRI2</accession>
<name>A0A4Q7YRI2_9BACT</name>
<keyword evidence="2" id="KW-0472">Membrane</keyword>
<evidence type="ECO:0000313" key="4">
    <source>
        <dbReference type="Proteomes" id="UP000292958"/>
    </source>
</evidence>
<dbReference type="Proteomes" id="UP000292958">
    <property type="component" value="Unassembled WGS sequence"/>
</dbReference>
<evidence type="ECO:0000256" key="2">
    <source>
        <dbReference type="SAM" id="Phobius"/>
    </source>
</evidence>
<reference evidence="3 4" key="1">
    <citation type="submission" date="2019-02" db="EMBL/GenBank/DDBJ databases">
        <title>Genomic Encyclopedia of Archaeal and Bacterial Type Strains, Phase II (KMG-II): from individual species to whole genera.</title>
        <authorList>
            <person name="Goeker M."/>
        </authorList>
    </citation>
    <scope>NUCLEOTIDE SEQUENCE [LARGE SCALE GENOMIC DNA]</scope>
    <source>
        <strain evidence="3 4">DSM 18101</strain>
    </source>
</reference>
<feature type="transmembrane region" description="Helical" evidence="2">
    <location>
        <begin position="58"/>
        <end position="79"/>
    </location>
</feature>
<dbReference type="OrthoDB" id="113348at2"/>
<comment type="caution">
    <text evidence="3">The sequence shown here is derived from an EMBL/GenBank/DDBJ whole genome shotgun (WGS) entry which is preliminary data.</text>
</comment>
<dbReference type="EMBL" id="SHKW01000001">
    <property type="protein sequence ID" value="RZU40317.1"/>
    <property type="molecule type" value="Genomic_DNA"/>
</dbReference>
<feature type="region of interest" description="Disordered" evidence="1">
    <location>
        <begin position="239"/>
        <end position="261"/>
    </location>
</feature>
<feature type="transmembrane region" description="Helical" evidence="2">
    <location>
        <begin position="85"/>
        <end position="106"/>
    </location>
</feature>
<protein>
    <submittedName>
        <fullName evidence="3">Uncharacterized protein</fullName>
    </submittedName>
</protein>
<evidence type="ECO:0000256" key="1">
    <source>
        <dbReference type="SAM" id="MobiDB-lite"/>
    </source>
</evidence>